<proteinExistence type="inferred from homology"/>
<evidence type="ECO:0000313" key="10">
    <source>
        <dbReference type="Proteomes" id="UP000298061"/>
    </source>
</evidence>
<organism evidence="9 10">
    <name type="scientific">Hericium alpestre</name>
    <dbReference type="NCBI Taxonomy" id="135208"/>
    <lineage>
        <taxon>Eukaryota</taxon>
        <taxon>Fungi</taxon>
        <taxon>Dikarya</taxon>
        <taxon>Basidiomycota</taxon>
        <taxon>Agaricomycotina</taxon>
        <taxon>Agaricomycetes</taxon>
        <taxon>Russulales</taxon>
        <taxon>Hericiaceae</taxon>
        <taxon>Hericium</taxon>
    </lineage>
</organism>
<evidence type="ECO:0000256" key="1">
    <source>
        <dbReference type="ARBA" id="ARBA00007092"/>
    </source>
</evidence>
<feature type="domain" description="Endonuclease/exonuclease/phosphatase" evidence="8">
    <location>
        <begin position="4"/>
        <end position="86"/>
    </location>
</feature>
<accession>A0A4Y9ZPB1</accession>
<keyword evidence="2 5" id="KW-0479">Metal-binding</keyword>
<feature type="binding site" evidence="5">
    <location>
        <position position="235"/>
    </location>
    <ligand>
        <name>Mg(2+)</name>
        <dbReference type="ChEBI" id="CHEBI:18420"/>
        <label>1</label>
    </ligand>
</feature>
<dbReference type="GO" id="GO:0003906">
    <property type="term" value="F:DNA-(apurinic or apyrimidinic site) endonuclease activity"/>
    <property type="evidence" value="ECO:0007669"/>
    <property type="project" value="TreeGrafter"/>
</dbReference>
<comment type="cofactor">
    <cofactor evidence="5">
        <name>Mg(2+)</name>
        <dbReference type="ChEBI" id="CHEBI:18420"/>
    </cofactor>
    <cofactor evidence="5">
        <name>Mn(2+)</name>
        <dbReference type="ChEBI" id="CHEBI:29035"/>
    </cofactor>
    <text evidence="5">Probably binds two magnesium or manganese ions per subunit.</text>
</comment>
<evidence type="ECO:0000256" key="3">
    <source>
        <dbReference type="ARBA" id="ARBA00022801"/>
    </source>
</evidence>
<feature type="binding site" evidence="5">
    <location>
        <position position="7"/>
    </location>
    <ligand>
        <name>Mg(2+)</name>
        <dbReference type="ChEBI" id="CHEBI:18420"/>
        <label>1</label>
    </ligand>
</feature>
<feature type="site" description="Important for catalytic activity" evidence="6">
    <location>
        <position position="209"/>
    </location>
</feature>
<feature type="compositionally biased region" description="Polar residues" evidence="7">
    <location>
        <begin position="357"/>
        <end position="367"/>
    </location>
</feature>
<gene>
    <name evidence="9" type="ORF">EWM64_g8342</name>
</gene>
<evidence type="ECO:0000313" key="9">
    <source>
        <dbReference type="EMBL" id="TFY75671.1"/>
    </source>
</evidence>
<dbReference type="Pfam" id="PF03372">
    <property type="entry name" value="Exo_endo_phos"/>
    <property type="match status" value="1"/>
</dbReference>
<feature type="binding site" evidence="5">
    <location>
        <position position="234"/>
    </location>
    <ligand>
        <name>Mg(2+)</name>
        <dbReference type="ChEBI" id="CHEBI:18420"/>
        <label>1</label>
    </ligand>
</feature>
<feature type="compositionally biased region" description="Low complexity" evidence="7">
    <location>
        <begin position="368"/>
        <end position="385"/>
    </location>
</feature>
<evidence type="ECO:0000259" key="8">
    <source>
        <dbReference type="Pfam" id="PF03372"/>
    </source>
</evidence>
<dbReference type="EMBL" id="SFCI01001476">
    <property type="protein sequence ID" value="TFY75671.1"/>
    <property type="molecule type" value="Genomic_DNA"/>
</dbReference>
<evidence type="ECO:0000256" key="6">
    <source>
        <dbReference type="PIRSR" id="PIRSR604808-3"/>
    </source>
</evidence>
<dbReference type="Proteomes" id="UP000298061">
    <property type="component" value="Unassembled WGS sequence"/>
</dbReference>
<dbReference type="STRING" id="135208.A0A4Y9ZPB1"/>
<reference evidence="9 10" key="1">
    <citation type="submission" date="2019-02" db="EMBL/GenBank/DDBJ databases">
        <title>Genome sequencing of the rare red list fungi Hericium alpestre (H. flagellum).</title>
        <authorList>
            <person name="Buettner E."/>
            <person name="Kellner H."/>
        </authorList>
    </citation>
    <scope>NUCLEOTIDE SEQUENCE [LARGE SCALE GENOMIC DNA]</scope>
    <source>
        <strain evidence="9 10">DSM 108284</strain>
    </source>
</reference>
<dbReference type="GO" id="GO:0046872">
    <property type="term" value="F:metal ion binding"/>
    <property type="evidence" value="ECO:0007669"/>
    <property type="project" value="UniProtKB-KW"/>
</dbReference>
<dbReference type="OrthoDB" id="391817at2759"/>
<protein>
    <recommendedName>
        <fullName evidence="8">Endonuclease/exonuclease/phosphatase domain-containing protein</fullName>
    </recommendedName>
</protein>
<keyword evidence="5" id="KW-0464">Manganese</keyword>
<dbReference type="GO" id="GO:0008081">
    <property type="term" value="F:phosphoric diester hydrolase activity"/>
    <property type="evidence" value="ECO:0007669"/>
    <property type="project" value="TreeGrafter"/>
</dbReference>
<dbReference type="AlphaFoldDB" id="A0A4Y9ZPB1"/>
<dbReference type="Gene3D" id="3.60.10.10">
    <property type="entry name" value="Endonuclease/exonuclease/phosphatase"/>
    <property type="match status" value="2"/>
</dbReference>
<dbReference type="PANTHER" id="PTHR22748">
    <property type="entry name" value="AP ENDONUCLEASE"/>
    <property type="match status" value="1"/>
</dbReference>
<dbReference type="GO" id="GO:0006284">
    <property type="term" value="P:base-excision repair"/>
    <property type="evidence" value="ECO:0007669"/>
    <property type="project" value="TreeGrafter"/>
</dbReference>
<dbReference type="GO" id="GO:0008311">
    <property type="term" value="F:double-stranded DNA 3'-5' DNA exonuclease activity"/>
    <property type="evidence" value="ECO:0007669"/>
    <property type="project" value="TreeGrafter"/>
</dbReference>
<dbReference type="InterPro" id="IPR004808">
    <property type="entry name" value="AP_endonuc_1"/>
</dbReference>
<keyword evidence="10" id="KW-1185">Reference proteome</keyword>
<dbReference type="PROSITE" id="PS51435">
    <property type="entry name" value="AP_NUCLEASE_F1_4"/>
    <property type="match status" value="1"/>
</dbReference>
<evidence type="ECO:0000256" key="7">
    <source>
        <dbReference type="SAM" id="MobiDB-lite"/>
    </source>
</evidence>
<feature type="binding site" evidence="5">
    <location>
        <position position="42"/>
    </location>
    <ligand>
        <name>Mg(2+)</name>
        <dbReference type="ChEBI" id="CHEBI:18420"/>
        <label>1</label>
    </ligand>
</feature>
<evidence type="ECO:0000256" key="5">
    <source>
        <dbReference type="PIRSR" id="PIRSR604808-2"/>
    </source>
</evidence>
<keyword evidence="4 5" id="KW-0460">Magnesium</keyword>
<sequence length="559" mass="61556">MRILSWNINGIRTIPHYHPWNKLKNWDAILQELKAEIICLQEIKTTRAAIGRTVALPDNFDAFLSFHASKGGYSGVAVYTDSRTVVPLKAEEGLSGKLQPKLPLTPDERISRSYPYAHEMGLMPDVEGNTPSDLATLDWEGRALVLDFGLFVLINLYCPNETSDERLPFKMNYHLMLRGACAQAGRGREARGWNTKISARETNYGTRIDYILITPGLVPWVKHGDIQPDIKGSDHCPVYIDLHEEITTGTGEKLSLRDAMKIDGRKRDPPRIATKFWDEHRRKQTLLSGFFGKGNGTKSPPDAAVVSAPEPVSQLSMEQDNIPPSIGQSDLAAAFDVLESSRALSPIADTPAVDQPEPSSSQTASVASTKPSPTISISTRTSTTSQAHLPSTQPTPSPPIESLRPSQKSRKRRRPEPTPSIAGPSNSQKAKKLKAGQTKLSSFFAKPSTTHRPSSEIIEIDDDADADEDPAPPSQSTVSMDCDDLERQIDADHFGFPGIVEDEADAETLEAESKAIAAEQEGERRGRKAFVGVRRLLEMVHIRQETLQGWVDEMVQATL</sequence>
<evidence type="ECO:0000256" key="4">
    <source>
        <dbReference type="ARBA" id="ARBA00022842"/>
    </source>
</evidence>
<feature type="region of interest" description="Disordered" evidence="7">
    <location>
        <begin position="289"/>
        <end position="327"/>
    </location>
</feature>
<dbReference type="SUPFAM" id="SSF56219">
    <property type="entry name" value="DNase I-like"/>
    <property type="match status" value="1"/>
</dbReference>
<feature type="region of interest" description="Disordered" evidence="7">
    <location>
        <begin position="460"/>
        <end position="479"/>
    </location>
</feature>
<dbReference type="GO" id="GO:0005634">
    <property type="term" value="C:nucleus"/>
    <property type="evidence" value="ECO:0007669"/>
    <property type="project" value="TreeGrafter"/>
</dbReference>
<comment type="similarity">
    <text evidence="1">Belongs to the DNA repair enzymes AP/ExoA family.</text>
</comment>
<feature type="region of interest" description="Disordered" evidence="7">
    <location>
        <begin position="348"/>
        <end position="455"/>
    </location>
</feature>
<comment type="caution">
    <text evidence="9">The sequence shown here is derived from an EMBL/GenBank/DDBJ whole genome shotgun (WGS) entry which is preliminary data.</text>
</comment>
<dbReference type="InterPro" id="IPR005135">
    <property type="entry name" value="Endo/exonuclease/phosphatase"/>
</dbReference>
<dbReference type="InterPro" id="IPR036691">
    <property type="entry name" value="Endo/exonu/phosph_ase_sf"/>
</dbReference>
<dbReference type="PANTHER" id="PTHR22748:SF4">
    <property type="entry name" value="DNA-(APURINIC OR APYRIMIDINIC SITE) ENDONUCLEASE 2"/>
    <property type="match status" value="1"/>
</dbReference>
<keyword evidence="3" id="KW-0378">Hydrolase</keyword>
<feature type="site" description="Interaction with DNA substrate" evidence="6">
    <location>
        <position position="235"/>
    </location>
</feature>
<name>A0A4Y9ZPB1_9AGAM</name>
<evidence type="ECO:0000256" key="2">
    <source>
        <dbReference type="ARBA" id="ARBA00022723"/>
    </source>
</evidence>
<feature type="compositionally biased region" description="Acidic residues" evidence="7">
    <location>
        <begin position="460"/>
        <end position="470"/>
    </location>
</feature>